<feature type="region of interest" description="Disordered" evidence="1">
    <location>
        <begin position="103"/>
        <end position="153"/>
    </location>
</feature>
<feature type="compositionally biased region" description="Basic and acidic residues" evidence="1">
    <location>
        <begin position="103"/>
        <end position="120"/>
    </location>
</feature>
<keyword evidence="4" id="KW-1185">Reference proteome</keyword>
<keyword evidence="2" id="KW-0812">Transmembrane</keyword>
<protein>
    <submittedName>
        <fullName evidence="3">Uncharacterized protein</fullName>
    </submittedName>
</protein>
<gene>
    <name evidence="3" type="ORF">NMOB1V02_LOCUS11191</name>
</gene>
<dbReference type="AlphaFoldDB" id="A0A7R9BXQ8"/>
<dbReference type="EMBL" id="OA887702">
    <property type="protein sequence ID" value="CAD7283578.1"/>
    <property type="molecule type" value="Genomic_DNA"/>
</dbReference>
<dbReference type="Proteomes" id="UP000678499">
    <property type="component" value="Unassembled WGS sequence"/>
</dbReference>
<evidence type="ECO:0000256" key="2">
    <source>
        <dbReference type="SAM" id="Phobius"/>
    </source>
</evidence>
<name>A0A7R9BXQ8_9CRUS</name>
<feature type="region of interest" description="Disordered" evidence="1">
    <location>
        <begin position="53"/>
        <end position="77"/>
    </location>
</feature>
<feature type="transmembrane region" description="Helical" evidence="2">
    <location>
        <begin position="197"/>
        <end position="221"/>
    </location>
</feature>
<organism evidence="3">
    <name type="scientific">Notodromas monacha</name>
    <dbReference type="NCBI Taxonomy" id="399045"/>
    <lineage>
        <taxon>Eukaryota</taxon>
        <taxon>Metazoa</taxon>
        <taxon>Ecdysozoa</taxon>
        <taxon>Arthropoda</taxon>
        <taxon>Crustacea</taxon>
        <taxon>Oligostraca</taxon>
        <taxon>Ostracoda</taxon>
        <taxon>Podocopa</taxon>
        <taxon>Podocopida</taxon>
        <taxon>Cypridocopina</taxon>
        <taxon>Cypridoidea</taxon>
        <taxon>Cyprididae</taxon>
        <taxon>Notodromas</taxon>
    </lineage>
</organism>
<evidence type="ECO:0000313" key="3">
    <source>
        <dbReference type="EMBL" id="CAD7283578.1"/>
    </source>
</evidence>
<dbReference type="EMBL" id="CAJPEX010005665">
    <property type="protein sequence ID" value="CAG0923730.1"/>
    <property type="molecule type" value="Genomic_DNA"/>
</dbReference>
<proteinExistence type="predicted"/>
<keyword evidence="2" id="KW-1133">Transmembrane helix</keyword>
<sequence length="261" mass="29237">MTYYAGNGTKFVFNRLDENPAEDGFDLYAKPLFQAAYGTQWFVHCLYTIRSTSDKPPVSPQSINRDKRSANSDFPEEDSDIYDYHHAVFDPLHNEDLSRVRRSLEHTRHAESSDRRDSNKQTRRRKNKTKFRDKSSVSASDLHNIGVGGRGTNMRRVPLASVEPGSTPEEPETAQTINTVPRFEMDPVVLSSYVAPWAVVATSAALLMLLFAAIAGIAAWCRSRSSVRTERRAVTISVPHGNSRVIVSNALPQMYGETSEV</sequence>
<reference evidence="3" key="1">
    <citation type="submission" date="2020-11" db="EMBL/GenBank/DDBJ databases">
        <authorList>
            <person name="Tran Van P."/>
        </authorList>
    </citation>
    <scope>NUCLEOTIDE SEQUENCE</scope>
</reference>
<evidence type="ECO:0000256" key="1">
    <source>
        <dbReference type="SAM" id="MobiDB-lite"/>
    </source>
</evidence>
<evidence type="ECO:0000313" key="4">
    <source>
        <dbReference type="Proteomes" id="UP000678499"/>
    </source>
</evidence>
<keyword evidence="2" id="KW-0472">Membrane</keyword>
<accession>A0A7R9BXQ8</accession>
<dbReference type="OrthoDB" id="430044at2759"/>